<evidence type="ECO:0000313" key="2">
    <source>
        <dbReference type="Proteomes" id="UP000308430"/>
    </source>
</evidence>
<gene>
    <name evidence="1" type="ORF">E6C76_05475</name>
</gene>
<dbReference type="OrthoDB" id="9203796at2"/>
<evidence type="ECO:0000313" key="1">
    <source>
        <dbReference type="EMBL" id="THF66293.1"/>
    </source>
</evidence>
<organism evidence="1 2">
    <name type="scientific">Pseudothauera nasutitermitis</name>
    <dbReference type="NCBI Taxonomy" id="2565930"/>
    <lineage>
        <taxon>Bacteria</taxon>
        <taxon>Pseudomonadati</taxon>
        <taxon>Pseudomonadota</taxon>
        <taxon>Betaproteobacteria</taxon>
        <taxon>Rhodocyclales</taxon>
        <taxon>Zoogloeaceae</taxon>
        <taxon>Pseudothauera</taxon>
    </lineage>
</organism>
<dbReference type="RefSeq" id="WP_136347242.1">
    <property type="nucleotide sequence ID" value="NZ_SSOC01000002.1"/>
</dbReference>
<protein>
    <submittedName>
        <fullName evidence="1">Uncharacterized protein</fullName>
    </submittedName>
</protein>
<comment type="caution">
    <text evidence="1">The sequence shown here is derived from an EMBL/GenBank/DDBJ whole genome shotgun (WGS) entry which is preliminary data.</text>
</comment>
<reference evidence="1 2" key="1">
    <citation type="submission" date="2019-04" db="EMBL/GenBank/DDBJ databases">
        <title>Azoarcus nasutitermitis sp. nov. isolated from termite nest.</title>
        <authorList>
            <person name="Lin S.-Y."/>
            <person name="Hameed A."/>
            <person name="Hsu Y.-H."/>
            <person name="Young C.-C."/>
        </authorList>
    </citation>
    <scope>NUCLEOTIDE SEQUENCE [LARGE SCALE GENOMIC DNA]</scope>
    <source>
        <strain evidence="1 2">CC-YHH838</strain>
    </source>
</reference>
<dbReference type="AlphaFoldDB" id="A0A4S4B1A8"/>
<proteinExistence type="predicted"/>
<dbReference type="EMBL" id="SSOC01000002">
    <property type="protein sequence ID" value="THF66293.1"/>
    <property type="molecule type" value="Genomic_DNA"/>
</dbReference>
<accession>A0A4S4B1A8</accession>
<keyword evidence="2" id="KW-1185">Reference proteome</keyword>
<dbReference type="Proteomes" id="UP000308430">
    <property type="component" value="Unassembled WGS sequence"/>
</dbReference>
<name>A0A4S4B1A8_9RHOO</name>
<sequence>MTNPNNGDYRAWQTVTAAATGALLYPLAGRSVWIDSALGATSAGVVTAVTNEVYDRPNTGSNSVVWNAFLGGTFGYLGNRVADGTTNYLNANIPRYIGGKPIDRNVPILLQNLGRPNPLVPYIDTIGKSTGNVVNGIPSLAPGLFSGPSQGENP</sequence>